<evidence type="ECO:0000256" key="1">
    <source>
        <dbReference type="ARBA" id="ARBA00004651"/>
    </source>
</evidence>
<feature type="transmembrane region" description="Helical" evidence="6">
    <location>
        <begin position="559"/>
        <end position="579"/>
    </location>
</feature>
<dbReference type="InterPro" id="IPR050545">
    <property type="entry name" value="Mycobact_MmpL"/>
</dbReference>
<dbReference type="PANTHER" id="PTHR33406">
    <property type="entry name" value="MEMBRANE PROTEIN MJ1562-RELATED"/>
    <property type="match status" value="1"/>
</dbReference>
<feature type="transmembrane region" description="Helical" evidence="6">
    <location>
        <begin position="366"/>
        <end position="384"/>
    </location>
</feature>
<dbReference type="Pfam" id="PF03176">
    <property type="entry name" value="MMPL"/>
    <property type="match status" value="2"/>
</dbReference>
<dbReference type="SUPFAM" id="SSF82866">
    <property type="entry name" value="Multidrug efflux transporter AcrB transmembrane domain"/>
    <property type="match status" value="2"/>
</dbReference>
<dbReference type="InterPro" id="IPR000731">
    <property type="entry name" value="SSD"/>
</dbReference>
<evidence type="ECO:0000256" key="4">
    <source>
        <dbReference type="ARBA" id="ARBA00022989"/>
    </source>
</evidence>
<feature type="transmembrane region" description="Helical" evidence="6">
    <location>
        <begin position="585"/>
        <end position="610"/>
    </location>
</feature>
<dbReference type="AlphaFoldDB" id="A0A2K9J2G4"/>
<keyword evidence="2" id="KW-1003">Cell membrane</keyword>
<evidence type="ECO:0000256" key="3">
    <source>
        <dbReference type="ARBA" id="ARBA00022692"/>
    </source>
</evidence>
<dbReference type="EMBL" id="CP018622">
    <property type="protein sequence ID" value="AUJ25223.1"/>
    <property type="molecule type" value="Genomic_DNA"/>
</dbReference>
<keyword evidence="4 6" id="KW-1133">Transmembrane helix</keyword>
<feature type="transmembrane region" description="Helical" evidence="6">
    <location>
        <begin position="319"/>
        <end position="345"/>
    </location>
</feature>
<feature type="transmembrane region" description="Helical" evidence="6">
    <location>
        <begin position="656"/>
        <end position="686"/>
    </location>
</feature>
<feature type="transmembrane region" description="Helical" evidence="6">
    <location>
        <begin position="32"/>
        <end position="55"/>
    </location>
</feature>
<feature type="transmembrane region" description="Helical" evidence="6">
    <location>
        <begin position="287"/>
        <end position="307"/>
    </location>
</feature>
<feature type="domain" description="SSD" evidence="7">
    <location>
        <begin position="217"/>
        <end position="340"/>
    </location>
</feature>
<reference evidence="9" key="1">
    <citation type="submission" date="2016-11" db="EMBL/GenBank/DDBJ databases">
        <title>Complete genome sequence of Virgibacillus pantothenticus 21D, a halophilic bacterium isolated from the deep hypersaline anoxic basin Discovery in the Mediterranean Sea.</title>
        <authorList>
            <person name="Zeaiter Z."/>
            <person name="Booth J.M."/>
            <person name="Prosdocimi E.M."/>
            <person name="Mapelli F."/>
            <person name="Fusi M."/>
            <person name="Daffonchio D."/>
            <person name="Borin S."/>
            <person name="Crotti E."/>
        </authorList>
    </citation>
    <scope>NUCLEOTIDE SEQUENCE [LARGE SCALE GENOMIC DNA]</scope>
    <source>
        <strain evidence="9">21D</strain>
    </source>
</reference>
<dbReference type="STRING" id="302167.GCA_900166595_00822"/>
<sequence length="703" mass="78271">MYNIIIEAFNYIRKGWWTPIDWITKIIRHKKAVVITFITLAIISALAQFAVSINYSMVDYLPKDSPSTIAMETMEEEFDGAVANTRVMIKDIEIQEALEFKQDLKAIDGVSEVTWLDDAIDTKTPIEMADKDTVDSYYRNGNALFSFHIAEGKEVETTDEIYELIGKKNSMAGEALDTATSQKMTGKETMYAAALLIPIIIIILILSTRSWAEPVFFLTAIGISVIINLGTNIFIGEISFITQSVAPILQLAVSLDYAIFLLHSFGDYRKQTDTPAEAMQMAMKRSFPAIAASASTTFFGFIALTFMDFEIGADLGLNLVKGIALSFISVMVFLPALTLMFYHWIDKTEHKQLLPSIRNVGKTLNKLRVPALIVLLIFMVPAFLGQSQTNFLYGIGEQPEASRAYNDEVAIEEVFGKHTPMVLLLPKGDIAKEKHFVQELKNFPEVKSTVSYVDAIGPAIPPNYLDESVTAPFFSENYSRIIVNTTVDTEGEATFAFIDEIQLLTSDYYEDNYHILGESVTLYDMKHVVEKDNTVVNLLTVIAIATVLLITFRSLSFPVVLLVTIQSAVWINLSIPYFTNTPLVYVGYLIISTVQLAATVDYAILLTEAYKENRKEMHALPAIKKTIDEKIFSIGVSASILSSVGFILWLTSSNQIVASIGLLLGRGALLAFIMVVLVLPALLSLLDRVIEKTTWKANFYKGE</sequence>
<evidence type="ECO:0000256" key="6">
    <source>
        <dbReference type="SAM" id="Phobius"/>
    </source>
</evidence>
<feature type="transmembrane region" description="Helical" evidence="6">
    <location>
        <begin position="534"/>
        <end position="552"/>
    </location>
</feature>
<dbReference type="GO" id="GO:0005886">
    <property type="term" value="C:plasma membrane"/>
    <property type="evidence" value="ECO:0007669"/>
    <property type="project" value="UniProtKB-SubCell"/>
</dbReference>
<feature type="transmembrane region" description="Helical" evidence="6">
    <location>
        <begin position="247"/>
        <end position="266"/>
    </location>
</feature>
<keyword evidence="5 6" id="KW-0472">Membrane</keyword>
<dbReference type="Proteomes" id="UP000234237">
    <property type="component" value="Chromosome"/>
</dbReference>
<accession>A0A2K9J2G4</accession>
<feature type="transmembrane region" description="Helical" evidence="6">
    <location>
        <begin position="190"/>
        <end position="208"/>
    </location>
</feature>
<evidence type="ECO:0000256" key="5">
    <source>
        <dbReference type="ARBA" id="ARBA00023136"/>
    </source>
</evidence>
<dbReference type="PANTHER" id="PTHR33406:SF13">
    <property type="entry name" value="MEMBRANE PROTEIN YDFJ"/>
    <property type="match status" value="1"/>
</dbReference>
<gene>
    <name evidence="8" type="ORF">A21D_02159</name>
</gene>
<evidence type="ECO:0000313" key="9">
    <source>
        <dbReference type="Proteomes" id="UP000234237"/>
    </source>
</evidence>
<name>A0A2K9J2G4_9BACI</name>
<feature type="transmembrane region" description="Helical" evidence="6">
    <location>
        <begin position="215"/>
        <end position="235"/>
    </location>
</feature>
<evidence type="ECO:0000259" key="7">
    <source>
        <dbReference type="PROSITE" id="PS50156"/>
    </source>
</evidence>
<organism evidence="8 9">
    <name type="scientific">Virgibacillus dokdonensis</name>
    <dbReference type="NCBI Taxonomy" id="302167"/>
    <lineage>
        <taxon>Bacteria</taxon>
        <taxon>Bacillati</taxon>
        <taxon>Bacillota</taxon>
        <taxon>Bacilli</taxon>
        <taxon>Bacillales</taxon>
        <taxon>Bacillaceae</taxon>
        <taxon>Virgibacillus</taxon>
    </lineage>
</organism>
<dbReference type="Gene3D" id="1.20.1640.10">
    <property type="entry name" value="Multidrug efflux transporter AcrB transmembrane domain"/>
    <property type="match status" value="2"/>
</dbReference>
<proteinExistence type="predicted"/>
<dbReference type="InterPro" id="IPR004869">
    <property type="entry name" value="MMPL_dom"/>
</dbReference>
<dbReference type="KEGG" id="vpn:A21D_02159"/>
<keyword evidence="3 6" id="KW-0812">Transmembrane</keyword>
<comment type="subcellular location">
    <subcellularLocation>
        <location evidence="1">Cell membrane</location>
        <topology evidence="1">Multi-pass membrane protein</topology>
    </subcellularLocation>
</comment>
<protein>
    <submittedName>
        <fullName evidence="8">MMPL family protein</fullName>
    </submittedName>
</protein>
<evidence type="ECO:0000256" key="2">
    <source>
        <dbReference type="ARBA" id="ARBA00022475"/>
    </source>
</evidence>
<feature type="transmembrane region" description="Helical" evidence="6">
    <location>
        <begin position="631"/>
        <end position="650"/>
    </location>
</feature>
<dbReference type="PROSITE" id="PS50156">
    <property type="entry name" value="SSD"/>
    <property type="match status" value="1"/>
</dbReference>
<evidence type="ECO:0000313" key="8">
    <source>
        <dbReference type="EMBL" id="AUJ25223.1"/>
    </source>
</evidence>